<evidence type="ECO:0000256" key="1">
    <source>
        <dbReference type="SAM" id="MobiDB-lite"/>
    </source>
</evidence>
<dbReference type="Proteomes" id="UP001209803">
    <property type="component" value="Chromosome"/>
</dbReference>
<dbReference type="EMBL" id="CP120863">
    <property type="protein sequence ID" value="WFE88877.1"/>
    <property type="molecule type" value="Genomic_DNA"/>
</dbReference>
<name>A0ABY8F495_9HYPH</name>
<organism evidence="3 4">
    <name type="scientific">Roseibium porphyridii</name>
    <dbReference type="NCBI Taxonomy" id="2866279"/>
    <lineage>
        <taxon>Bacteria</taxon>
        <taxon>Pseudomonadati</taxon>
        <taxon>Pseudomonadota</taxon>
        <taxon>Alphaproteobacteria</taxon>
        <taxon>Hyphomicrobiales</taxon>
        <taxon>Stappiaceae</taxon>
        <taxon>Roseibium</taxon>
    </lineage>
</organism>
<dbReference type="Pfam" id="PF07238">
    <property type="entry name" value="PilZ"/>
    <property type="match status" value="1"/>
</dbReference>
<dbReference type="RefSeq" id="WP_265680797.1">
    <property type="nucleotide sequence ID" value="NZ_CP120863.1"/>
</dbReference>
<evidence type="ECO:0000313" key="4">
    <source>
        <dbReference type="Proteomes" id="UP001209803"/>
    </source>
</evidence>
<dbReference type="InterPro" id="IPR009875">
    <property type="entry name" value="PilZ_domain"/>
</dbReference>
<dbReference type="SUPFAM" id="SSF141371">
    <property type="entry name" value="PilZ domain-like"/>
    <property type="match status" value="1"/>
</dbReference>
<proteinExistence type="predicted"/>
<reference evidence="3 4" key="1">
    <citation type="submission" date="2023-03" db="EMBL/GenBank/DDBJ databases">
        <title>Roseibium porphyridii sp. nov. and Roseibium rhodosorbium sp. nov. isolated from marine algae, Porphyridium cruentum and Rhodosorus marinus, respectively.</title>
        <authorList>
            <person name="Lee M.W."/>
            <person name="Choi B.J."/>
            <person name="Lee J.K."/>
            <person name="Choi D.G."/>
            <person name="Baek J.H."/>
            <person name="Bayburt H."/>
            <person name="Kim J.M."/>
            <person name="Han D.M."/>
            <person name="Kim K.H."/>
            <person name="Jeon C.O."/>
        </authorList>
    </citation>
    <scope>NUCLEOTIDE SEQUENCE [LARGE SCALE GENOMIC DNA]</scope>
    <source>
        <strain evidence="3 4">KMA01</strain>
    </source>
</reference>
<gene>
    <name evidence="3" type="ORF">K1718_22375</name>
</gene>
<evidence type="ECO:0000259" key="2">
    <source>
        <dbReference type="Pfam" id="PF07238"/>
    </source>
</evidence>
<sequence>MSETVKDGREITGQPVLVLDFDTLACEETTASKFNKSGCEIRSGKLTEVGQLVGIRLADMEQMIKGRVEKVEDGSVYVSFKVEDKSKVEKRREPRKSVSIPAWVSGHKSDDGVRCDIVDASKSGCRLSSTGLEALPENIKLQIAGLDMPVKGEIVWRNSSFAGVKLTWQFANGGDITETRIKPPDLAGKAGVKDKPKSNSSGFGVKRRKEAD</sequence>
<evidence type="ECO:0000313" key="3">
    <source>
        <dbReference type="EMBL" id="WFE88877.1"/>
    </source>
</evidence>
<feature type="domain" description="PilZ" evidence="2">
    <location>
        <begin position="89"/>
        <end position="170"/>
    </location>
</feature>
<accession>A0ABY8F495</accession>
<feature type="region of interest" description="Disordered" evidence="1">
    <location>
        <begin position="179"/>
        <end position="212"/>
    </location>
</feature>
<keyword evidence="4" id="KW-1185">Reference proteome</keyword>
<protein>
    <submittedName>
        <fullName evidence="3">PilZ domain-containing protein</fullName>
    </submittedName>
</protein>